<comment type="caution">
    <text evidence="1">The sequence shown here is derived from an EMBL/GenBank/DDBJ whole genome shotgun (WGS) entry which is preliminary data.</text>
</comment>
<proteinExistence type="predicted"/>
<name>A0A5A7VIP5_CUCMM</name>
<dbReference type="Proteomes" id="UP000321393">
    <property type="component" value="Unassembled WGS sequence"/>
</dbReference>
<evidence type="ECO:0000313" key="2">
    <source>
        <dbReference type="EMBL" id="TYJ97154.1"/>
    </source>
</evidence>
<protein>
    <submittedName>
        <fullName evidence="1">Uncharacterized protein</fullName>
    </submittedName>
</protein>
<reference evidence="3 4" key="1">
    <citation type="submission" date="2019-08" db="EMBL/GenBank/DDBJ databases">
        <title>Draft genome sequences of two oriental melons (Cucumis melo L. var makuwa).</title>
        <authorList>
            <person name="Kwon S.-Y."/>
        </authorList>
    </citation>
    <scope>NUCLEOTIDE SEQUENCE [LARGE SCALE GENOMIC DNA]</scope>
    <source>
        <strain evidence="4">cv. Chang Bougi</strain>
        <strain evidence="3">cv. SW 3</strain>
        <tissue evidence="1">Leaf</tissue>
    </source>
</reference>
<evidence type="ECO:0000313" key="4">
    <source>
        <dbReference type="Proteomes" id="UP000321947"/>
    </source>
</evidence>
<organism evidence="1 3">
    <name type="scientific">Cucumis melo var. makuwa</name>
    <name type="common">Oriental melon</name>
    <dbReference type="NCBI Taxonomy" id="1194695"/>
    <lineage>
        <taxon>Eukaryota</taxon>
        <taxon>Viridiplantae</taxon>
        <taxon>Streptophyta</taxon>
        <taxon>Embryophyta</taxon>
        <taxon>Tracheophyta</taxon>
        <taxon>Spermatophyta</taxon>
        <taxon>Magnoliopsida</taxon>
        <taxon>eudicotyledons</taxon>
        <taxon>Gunneridae</taxon>
        <taxon>Pentapetalae</taxon>
        <taxon>rosids</taxon>
        <taxon>fabids</taxon>
        <taxon>Cucurbitales</taxon>
        <taxon>Cucurbitaceae</taxon>
        <taxon>Benincaseae</taxon>
        <taxon>Cucumis</taxon>
    </lineage>
</organism>
<gene>
    <name evidence="2" type="ORF">E5676_scaffold174G00290</name>
    <name evidence="1" type="ORF">E6C27_scaffold485G00760</name>
</gene>
<accession>A0A5A7VIP5</accession>
<dbReference type="EMBL" id="SSTE01000480">
    <property type="protein sequence ID" value="KAA0067608.1"/>
    <property type="molecule type" value="Genomic_DNA"/>
</dbReference>
<dbReference type="AlphaFoldDB" id="A0A5A7VIP5"/>
<evidence type="ECO:0000313" key="3">
    <source>
        <dbReference type="Proteomes" id="UP000321393"/>
    </source>
</evidence>
<dbReference type="EMBL" id="SSTD01018953">
    <property type="protein sequence ID" value="TYJ97154.1"/>
    <property type="molecule type" value="Genomic_DNA"/>
</dbReference>
<evidence type="ECO:0000313" key="1">
    <source>
        <dbReference type="EMBL" id="KAA0067608.1"/>
    </source>
</evidence>
<dbReference type="Proteomes" id="UP000321947">
    <property type="component" value="Unassembled WGS sequence"/>
</dbReference>
<sequence>MVSSFIRAESSIHRATQLSPLATCTELSSKPNNQLASLSCSHSSQFVVRTKLFESRILGFYDELVWSLILHLLRHVTYEITTCCVSFEITRLSYASFEITRLSCASFEITRLICISFKIGRLIDMCVLWDH</sequence>